<dbReference type="Proteomes" id="UP000018227">
    <property type="component" value="Unassembled WGS sequence"/>
</dbReference>
<comment type="caution">
    <text evidence="3">The sequence shown here is derived from an EMBL/GenBank/DDBJ whole genome shotgun (WGS) entry which is preliminary data.</text>
</comment>
<feature type="domain" description="PepSY" evidence="2">
    <location>
        <begin position="33"/>
        <end position="97"/>
    </location>
</feature>
<dbReference type="AlphaFoldDB" id="V2Z5P8"/>
<evidence type="ECO:0000313" key="4">
    <source>
        <dbReference type="Proteomes" id="UP000018227"/>
    </source>
</evidence>
<dbReference type="eggNOG" id="COG3212">
    <property type="taxonomic scope" value="Bacteria"/>
</dbReference>
<feature type="domain" description="PepSY" evidence="2">
    <location>
        <begin position="116"/>
        <end position="172"/>
    </location>
</feature>
<dbReference type="HOGENOM" id="CLU_067057_1_2_9"/>
<dbReference type="OrthoDB" id="2236551at2"/>
<dbReference type="RefSeq" id="WP_023355234.1">
    <property type="nucleotide sequence ID" value="NZ_KI535369.1"/>
</dbReference>
<evidence type="ECO:0000256" key="1">
    <source>
        <dbReference type="SAM" id="SignalP"/>
    </source>
</evidence>
<accession>V2Z5P8</accession>
<dbReference type="Pfam" id="PF03413">
    <property type="entry name" value="PepSY"/>
    <property type="match status" value="2"/>
</dbReference>
<protein>
    <submittedName>
        <fullName evidence="3">Peptidase propeptide and YPEB domain protein</fullName>
    </submittedName>
</protein>
<feature type="chain" id="PRO_5004713638" evidence="1">
    <location>
        <begin position="29"/>
        <end position="187"/>
    </location>
</feature>
<keyword evidence="4" id="KW-1185">Reference proteome</keyword>
<keyword evidence="1" id="KW-0732">Signal</keyword>
<reference evidence="3 4" key="1">
    <citation type="submission" date="2013-06" db="EMBL/GenBank/DDBJ databases">
        <authorList>
            <person name="Weinstock G."/>
            <person name="Sodergren E."/>
            <person name="Clifton S."/>
            <person name="Fulton L."/>
            <person name="Fulton B."/>
            <person name="Courtney L."/>
            <person name="Fronick C."/>
            <person name="Harrison M."/>
            <person name="Strong C."/>
            <person name="Farmer C."/>
            <person name="Delahaunty K."/>
            <person name="Markovic C."/>
            <person name="Hall O."/>
            <person name="Minx P."/>
            <person name="Tomlinson C."/>
            <person name="Mitreva M."/>
            <person name="Nelson J."/>
            <person name="Hou S."/>
            <person name="Wollam A."/>
            <person name="Pepin K.H."/>
            <person name="Johnson M."/>
            <person name="Bhonagiri V."/>
            <person name="Nash W.E."/>
            <person name="Warren W."/>
            <person name="Chinwalla A."/>
            <person name="Mardis E.R."/>
            <person name="Wilson R.K."/>
        </authorList>
    </citation>
    <scope>NUCLEOTIDE SEQUENCE [LARGE SCALE GENOMIC DNA]</scope>
    <source>
        <strain evidence="3 4">ATCC 51271</strain>
    </source>
</reference>
<evidence type="ECO:0000259" key="2">
    <source>
        <dbReference type="Pfam" id="PF03413"/>
    </source>
</evidence>
<gene>
    <name evidence="3" type="ORF">GCWU0000282_002374</name>
</gene>
<dbReference type="Gene3D" id="3.10.450.40">
    <property type="match status" value="2"/>
</dbReference>
<evidence type="ECO:0000313" key="3">
    <source>
        <dbReference type="EMBL" id="ESL02240.1"/>
    </source>
</evidence>
<dbReference type="STRING" id="592026.GCWU0000282_002374"/>
<dbReference type="InterPro" id="IPR025711">
    <property type="entry name" value="PepSY"/>
</dbReference>
<proteinExistence type="predicted"/>
<name>V2Z5P8_9FIRM</name>
<feature type="signal peptide" evidence="1">
    <location>
        <begin position="1"/>
        <end position="28"/>
    </location>
</feature>
<dbReference type="EMBL" id="ACIL03000016">
    <property type="protein sequence ID" value="ESL02240.1"/>
    <property type="molecule type" value="Genomic_DNA"/>
</dbReference>
<sequence length="187" mass="20511">MNKSKKLLATLALFGLVLTSGTTASVFAAGNIISREAAANVAFTKAGVPRNQATSIEIEYDANDDDYGQVYEVEFKANGYKYSYDIDANDGTVLKVEKKKLKIKTKITNSSQYIGVASAKSIALNHAGLSSYNVTFTKAKLTTEDGIRVYDVEFRTADTEYEYEINATTGKIHEFSVEPIDDEDDDD</sequence>
<organism evidence="3 4">
    <name type="scientific">Catonella morbi ATCC 51271</name>
    <dbReference type="NCBI Taxonomy" id="592026"/>
    <lineage>
        <taxon>Bacteria</taxon>
        <taxon>Bacillati</taxon>
        <taxon>Bacillota</taxon>
        <taxon>Clostridia</taxon>
        <taxon>Lachnospirales</taxon>
        <taxon>Lachnospiraceae</taxon>
        <taxon>Catonella</taxon>
    </lineage>
</organism>